<comment type="caution">
    <text evidence="2">The sequence shown here is derived from an EMBL/GenBank/DDBJ whole genome shotgun (WGS) entry which is preliminary data.</text>
</comment>
<name>A0A8E2LFE1_9BACI</name>
<protein>
    <submittedName>
        <fullName evidence="2">Damage-inducible protein DinB</fullName>
    </submittedName>
</protein>
<sequence length="178" mass="20476">MQNRPNPGEYDPFYTGYIELVPEGNIVQILSEQIRETIHMLNGLSEDQSQFSYECGKWTIKEVLGHMADTERIMAYRLLCIARGETISLPGFEENLYVQNAAFNEQSLQELLENLYVIRQSTTNLLKGLKEVAWVRKGNANHSEVTVRAIAYIIAGHEKHHRNILKDRYMGSKDYPLS</sequence>
<dbReference type="SUPFAM" id="SSF109854">
    <property type="entry name" value="DinB/YfiT-like putative metalloenzymes"/>
    <property type="match status" value="1"/>
</dbReference>
<dbReference type="Gene3D" id="1.20.120.450">
    <property type="entry name" value="dinb family like domain"/>
    <property type="match status" value="1"/>
</dbReference>
<dbReference type="AlphaFoldDB" id="A0A8E2LFE1"/>
<dbReference type="EMBL" id="MTLA01000062">
    <property type="protein sequence ID" value="OOP69293.1"/>
    <property type="molecule type" value="Genomic_DNA"/>
</dbReference>
<dbReference type="InterPro" id="IPR034660">
    <property type="entry name" value="DinB/YfiT-like"/>
</dbReference>
<feature type="domain" description="DinB-like" evidence="1">
    <location>
        <begin position="30"/>
        <end position="164"/>
    </location>
</feature>
<reference evidence="2 3" key="1">
    <citation type="submission" date="2017-01" db="EMBL/GenBank/DDBJ databases">
        <title>Draft genome sequence of Bacillus oleronius.</title>
        <authorList>
            <person name="Allam M."/>
        </authorList>
    </citation>
    <scope>NUCLEOTIDE SEQUENCE [LARGE SCALE GENOMIC DNA]</scope>
    <source>
        <strain evidence="2 3">DSM 9356</strain>
    </source>
</reference>
<proteinExistence type="predicted"/>
<evidence type="ECO:0000259" key="1">
    <source>
        <dbReference type="Pfam" id="PF12867"/>
    </source>
</evidence>
<keyword evidence="3" id="KW-1185">Reference proteome</keyword>
<gene>
    <name evidence="2" type="ORF">BWZ43_05985</name>
</gene>
<dbReference type="Pfam" id="PF12867">
    <property type="entry name" value="DinB_2"/>
    <property type="match status" value="1"/>
</dbReference>
<dbReference type="InterPro" id="IPR024775">
    <property type="entry name" value="DinB-like"/>
</dbReference>
<accession>A0A8E2LFE1</accession>
<evidence type="ECO:0000313" key="3">
    <source>
        <dbReference type="Proteomes" id="UP000189761"/>
    </source>
</evidence>
<evidence type="ECO:0000313" key="2">
    <source>
        <dbReference type="EMBL" id="OOP69293.1"/>
    </source>
</evidence>
<organism evidence="2 3">
    <name type="scientific">Heyndrickxia oleronia</name>
    <dbReference type="NCBI Taxonomy" id="38875"/>
    <lineage>
        <taxon>Bacteria</taxon>
        <taxon>Bacillati</taxon>
        <taxon>Bacillota</taxon>
        <taxon>Bacilli</taxon>
        <taxon>Bacillales</taxon>
        <taxon>Bacillaceae</taxon>
        <taxon>Heyndrickxia</taxon>
    </lineage>
</organism>
<dbReference type="RefSeq" id="WP_058006363.1">
    <property type="nucleotide sequence ID" value="NZ_CP065424.1"/>
</dbReference>
<dbReference type="Proteomes" id="UP000189761">
    <property type="component" value="Unassembled WGS sequence"/>
</dbReference>